<dbReference type="InterPro" id="IPR011990">
    <property type="entry name" value="TPR-like_helical_dom_sf"/>
</dbReference>
<evidence type="ECO:0000313" key="6">
    <source>
        <dbReference type="Proteomes" id="UP000184216"/>
    </source>
</evidence>
<comment type="caution">
    <text evidence="5">The sequence shown here is derived from an EMBL/GenBank/DDBJ whole genome shotgun (WGS) entry which is preliminary data.</text>
</comment>
<dbReference type="Pfam" id="PF13181">
    <property type="entry name" value="TPR_8"/>
    <property type="match status" value="1"/>
</dbReference>
<evidence type="ECO:0000313" key="5">
    <source>
        <dbReference type="EMBL" id="SHM85309.1"/>
    </source>
</evidence>
<dbReference type="Gene3D" id="1.25.40.10">
    <property type="entry name" value="Tetratricopeptide repeat domain"/>
    <property type="match status" value="2"/>
</dbReference>
<evidence type="ECO:0000256" key="4">
    <source>
        <dbReference type="SAM" id="SignalP"/>
    </source>
</evidence>
<evidence type="ECO:0000256" key="2">
    <source>
        <dbReference type="ARBA" id="ARBA00022803"/>
    </source>
</evidence>
<organism evidence="5 6">
    <name type="scientific">Flavobacterium pectinovorum</name>
    <dbReference type="NCBI Taxonomy" id="29533"/>
    <lineage>
        <taxon>Bacteria</taxon>
        <taxon>Pseudomonadati</taxon>
        <taxon>Bacteroidota</taxon>
        <taxon>Flavobacteriia</taxon>
        <taxon>Flavobacteriales</taxon>
        <taxon>Flavobacteriaceae</taxon>
        <taxon>Flavobacterium</taxon>
    </lineage>
</organism>
<keyword evidence="2 3" id="KW-0802">TPR repeat</keyword>
<dbReference type="PANTHER" id="PTHR44858:SF1">
    <property type="entry name" value="UDP-N-ACETYLGLUCOSAMINE--PEPTIDE N-ACETYLGLUCOSAMINYLTRANSFERASE SPINDLY-RELATED"/>
    <property type="match status" value="1"/>
</dbReference>
<feature type="repeat" description="TPR" evidence="3">
    <location>
        <begin position="55"/>
        <end position="88"/>
    </location>
</feature>
<accession>A0ABY1J6F0</accession>
<dbReference type="RefSeq" id="WP_242607255.1">
    <property type="nucleotide sequence ID" value="NZ_FRBX01000004.1"/>
</dbReference>
<dbReference type="EMBL" id="FRBX01000004">
    <property type="protein sequence ID" value="SHM85309.1"/>
    <property type="molecule type" value="Genomic_DNA"/>
</dbReference>
<feature type="chain" id="PRO_5047271550" evidence="4">
    <location>
        <begin position="19"/>
        <end position="166"/>
    </location>
</feature>
<evidence type="ECO:0000256" key="1">
    <source>
        <dbReference type="ARBA" id="ARBA00022737"/>
    </source>
</evidence>
<dbReference type="InterPro" id="IPR019734">
    <property type="entry name" value="TPR_rpt"/>
</dbReference>
<gene>
    <name evidence="5" type="ORF">SAMN05444387_3413</name>
</gene>
<keyword evidence="1" id="KW-0677">Repeat</keyword>
<dbReference type="InterPro" id="IPR050498">
    <property type="entry name" value="Ycf3"/>
</dbReference>
<feature type="signal peptide" evidence="4">
    <location>
        <begin position="1"/>
        <end position="18"/>
    </location>
</feature>
<reference evidence="5 6" key="1">
    <citation type="submission" date="2016-11" db="EMBL/GenBank/DDBJ databases">
        <authorList>
            <person name="Varghese N."/>
            <person name="Submissions S."/>
        </authorList>
    </citation>
    <scope>NUCLEOTIDE SEQUENCE [LARGE SCALE GENOMIC DNA]</scope>
    <source>
        <strain evidence="5 6">DSM 6368</strain>
    </source>
</reference>
<proteinExistence type="predicted"/>
<keyword evidence="6" id="KW-1185">Reference proteome</keyword>
<keyword evidence="4" id="KW-0732">Signal</keyword>
<dbReference type="PANTHER" id="PTHR44858">
    <property type="entry name" value="TETRATRICOPEPTIDE REPEAT PROTEIN 6"/>
    <property type="match status" value="1"/>
</dbReference>
<protein>
    <submittedName>
        <fullName evidence="5">Tetratricopeptide repeat-containing protein</fullName>
    </submittedName>
</protein>
<dbReference type="Pfam" id="PF00515">
    <property type="entry name" value="TPR_1"/>
    <property type="match status" value="1"/>
</dbReference>
<dbReference type="Proteomes" id="UP000184216">
    <property type="component" value="Unassembled WGS sequence"/>
</dbReference>
<dbReference type="SMART" id="SM00028">
    <property type="entry name" value="TPR"/>
    <property type="match status" value="4"/>
</dbReference>
<name>A0ABY1J6F0_9FLAO</name>
<dbReference type="PROSITE" id="PS50005">
    <property type="entry name" value="TPR"/>
    <property type="match status" value="1"/>
</dbReference>
<sequence length="166" mass="18454">MKHLLLVSFMMITSLTWAQSATAYFDKAMKKAEAGNTKGAIADYTKAISMNSHFVEAYANRGVAKYKLNDLQGALADFTKAIELDTMNSDAFTGRANVQYKLLNYDAAVEDCSYCLMMNPKDYVALNLRGLCYNKMGEKKKSCKDFSKAIELGSQSAIKNRATFCK</sequence>
<evidence type="ECO:0000256" key="3">
    <source>
        <dbReference type="PROSITE-ProRule" id="PRU00339"/>
    </source>
</evidence>
<dbReference type="SUPFAM" id="SSF48452">
    <property type="entry name" value="TPR-like"/>
    <property type="match status" value="1"/>
</dbReference>